<gene>
    <name evidence="1" type="ORF">RF007C_02020</name>
</gene>
<reference evidence="1 2" key="1">
    <citation type="journal article" date="2014" name="PLoS ONE">
        <title>Rumen cellulosomics: divergent fiber-degrading strategies revealed by comparative genome-wide analysis of six ruminococcal strains.</title>
        <authorList>
            <person name="Dassa B."/>
            <person name="Borovok I."/>
            <person name="Ruimy-Israeli V."/>
            <person name="Lamed R."/>
            <person name="Flint H.J."/>
            <person name="Duncan S.H."/>
            <person name="Henrissat B."/>
            <person name="Coutinho P."/>
            <person name="Morrison M."/>
            <person name="Mosoni P."/>
            <person name="Yeoman C.J."/>
            <person name="White B.A."/>
            <person name="Bayer E.A."/>
        </authorList>
    </citation>
    <scope>NUCLEOTIDE SEQUENCE [LARGE SCALE GENOMIC DNA]</scope>
    <source>
        <strain evidence="1 2">007c</strain>
    </source>
</reference>
<dbReference type="EMBL" id="ATAX01000037">
    <property type="protein sequence ID" value="EWM52176.1"/>
    <property type="molecule type" value="Genomic_DNA"/>
</dbReference>
<dbReference type="Proteomes" id="UP000019365">
    <property type="component" value="Unassembled WGS sequence"/>
</dbReference>
<keyword evidence="2" id="KW-1185">Reference proteome</keyword>
<evidence type="ECO:0000313" key="2">
    <source>
        <dbReference type="Proteomes" id="UP000019365"/>
    </source>
</evidence>
<dbReference type="AlphaFoldDB" id="W7UAV0"/>
<proteinExistence type="predicted"/>
<name>W7UAV0_RUMFL</name>
<comment type="caution">
    <text evidence="1">The sequence shown here is derived from an EMBL/GenBank/DDBJ whole genome shotgun (WGS) entry which is preliminary data.</text>
</comment>
<protein>
    <submittedName>
        <fullName evidence="1">Uncharacterized protein</fullName>
    </submittedName>
</protein>
<organism evidence="1 2">
    <name type="scientific">Ruminococcus flavefaciens 007c</name>
    <dbReference type="NCBI Taxonomy" id="1341157"/>
    <lineage>
        <taxon>Bacteria</taxon>
        <taxon>Bacillati</taxon>
        <taxon>Bacillota</taxon>
        <taxon>Clostridia</taxon>
        <taxon>Eubacteriales</taxon>
        <taxon>Oscillospiraceae</taxon>
        <taxon>Ruminococcus</taxon>
    </lineage>
</organism>
<sequence length="50" mass="6054">MKLFSYCSLLFLTFCQLNINGIYAQCAPFKYIINDYRIKVNILFQIKRHF</sequence>
<evidence type="ECO:0000313" key="1">
    <source>
        <dbReference type="EMBL" id="EWM52176.1"/>
    </source>
</evidence>
<accession>W7UAV0</accession>